<evidence type="ECO:0000313" key="2">
    <source>
        <dbReference type="Proteomes" id="UP000827092"/>
    </source>
</evidence>
<dbReference type="EMBL" id="JAFNEN010000709">
    <property type="protein sequence ID" value="KAG8178242.1"/>
    <property type="molecule type" value="Genomic_DNA"/>
</dbReference>
<comment type="caution">
    <text evidence="1">The sequence shown here is derived from an EMBL/GenBank/DDBJ whole genome shotgun (WGS) entry which is preliminary data.</text>
</comment>
<organism evidence="1 2">
    <name type="scientific">Oedothorax gibbosus</name>
    <dbReference type="NCBI Taxonomy" id="931172"/>
    <lineage>
        <taxon>Eukaryota</taxon>
        <taxon>Metazoa</taxon>
        <taxon>Ecdysozoa</taxon>
        <taxon>Arthropoda</taxon>
        <taxon>Chelicerata</taxon>
        <taxon>Arachnida</taxon>
        <taxon>Araneae</taxon>
        <taxon>Araneomorphae</taxon>
        <taxon>Entelegynae</taxon>
        <taxon>Araneoidea</taxon>
        <taxon>Linyphiidae</taxon>
        <taxon>Erigoninae</taxon>
        <taxon>Oedothorax</taxon>
    </lineage>
</organism>
<proteinExistence type="predicted"/>
<dbReference type="Proteomes" id="UP000827092">
    <property type="component" value="Unassembled WGS sequence"/>
</dbReference>
<name>A0AAV6U199_9ARAC</name>
<protein>
    <submittedName>
        <fullName evidence="1">Uncharacterized protein</fullName>
    </submittedName>
</protein>
<reference evidence="1 2" key="1">
    <citation type="journal article" date="2022" name="Nat. Ecol. Evol.">
        <title>A masculinizing supergene underlies an exaggerated male reproductive morph in a spider.</title>
        <authorList>
            <person name="Hendrickx F."/>
            <person name="De Corte Z."/>
            <person name="Sonet G."/>
            <person name="Van Belleghem S.M."/>
            <person name="Kostlbacher S."/>
            <person name="Vangestel C."/>
        </authorList>
    </citation>
    <scope>NUCLEOTIDE SEQUENCE [LARGE SCALE GENOMIC DNA]</scope>
    <source>
        <strain evidence="1">W744_W776</strain>
    </source>
</reference>
<dbReference type="AlphaFoldDB" id="A0AAV6U199"/>
<keyword evidence="2" id="KW-1185">Reference proteome</keyword>
<evidence type="ECO:0000313" key="1">
    <source>
        <dbReference type="EMBL" id="KAG8178242.1"/>
    </source>
</evidence>
<accession>A0AAV6U199</accession>
<gene>
    <name evidence="1" type="ORF">JTE90_005611</name>
</gene>
<sequence>MPIRLLLSPLHDIGGSDVDRCFRCLAPPLVEEFRGKGSARLKATSTICCGQKKKTAKKVVFVWSEEND</sequence>